<keyword evidence="1" id="KW-0472">Membrane</keyword>
<dbReference type="Pfam" id="PF02517">
    <property type="entry name" value="Rce1-like"/>
    <property type="match status" value="1"/>
</dbReference>
<organism evidence="3 4">
    <name type="scientific">Candidatus Roizmanbacteria bacterium RIFCSPLOWO2_01_FULL_38_12</name>
    <dbReference type="NCBI Taxonomy" id="1802061"/>
    <lineage>
        <taxon>Bacteria</taxon>
        <taxon>Candidatus Roizmaniibacteriota</taxon>
    </lineage>
</organism>
<dbReference type="Proteomes" id="UP000177141">
    <property type="component" value="Unassembled WGS sequence"/>
</dbReference>
<accession>A0A1F7IXQ3</accession>
<feature type="transmembrane region" description="Helical" evidence="1">
    <location>
        <begin position="168"/>
        <end position="191"/>
    </location>
</feature>
<evidence type="ECO:0000313" key="4">
    <source>
        <dbReference type="Proteomes" id="UP000177141"/>
    </source>
</evidence>
<protein>
    <recommendedName>
        <fullName evidence="2">CAAX prenyl protease 2/Lysostaphin resistance protein A-like domain-containing protein</fullName>
    </recommendedName>
</protein>
<keyword evidence="1" id="KW-1133">Transmembrane helix</keyword>
<dbReference type="GO" id="GO:0004175">
    <property type="term" value="F:endopeptidase activity"/>
    <property type="evidence" value="ECO:0007669"/>
    <property type="project" value="UniProtKB-ARBA"/>
</dbReference>
<feature type="transmembrane region" description="Helical" evidence="1">
    <location>
        <begin position="77"/>
        <end position="95"/>
    </location>
</feature>
<dbReference type="EMBL" id="MGAL01000022">
    <property type="protein sequence ID" value="OGK48162.1"/>
    <property type="molecule type" value="Genomic_DNA"/>
</dbReference>
<dbReference type="GO" id="GO:0080120">
    <property type="term" value="P:CAAX-box protein maturation"/>
    <property type="evidence" value="ECO:0007669"/>
    <property type="project" value="UniProtKB-ARBA"/>
</dbReference>
<dbReference type="STRING" id="1802061.A3A93_00520"/>
<feature type="transmembrane region" description="Helical" evidence="1">
    <location>
        <begin position="12"/>
        <end position="30"/>
    </location>
</feature>
<evidence type="ECO:0000313" key="3">
    <source>
        <dbReference type="EMBL" id="OGK48162.1"/>
    </source>
</evidence>
<name>A0A1F7IXQ3_9BACT</name>
<evidence type="ECO:0000259" key="2">
    <source>
        <dbReference type="Pfam" id="PF02517"/>
    </source>
</evidence>
<proteinExistence type="predicted"/>
<dbReference type="InterPro" id="IPR003675">
    <property type="entry name" value="Rce1/LyrA-like_dom"/>
</dbReference>
<dbReference type="AlphaFoldDB" id="A0A1F7IXQ3"/>
<evidence type="ECO:0000256" key="1">
    <source>
        <dbReference type="SAM" id="Phobius"/>
    </source>
</evidence>
<reference evidence="3 4" key="1">
    <citation type="journal article" date="2016" name="Nat. Commun.">
        <title>Thousands of microbial genomes shed light on interconnected biogeochemical processes in an aquifer system.</title>
        <authorList>
            <person name="Anantharaman K."/>
            <person name="Brown C.T."/>
            <person name="Hug L.A."/>
            <person name="Sharon I."/>
            <person name="Castelle C.J."/>
            <person name="Probst A.J."/>
            <person name="Thomas B.C."/>
            <person name="Singh A."/>
            <person name="Wilkins M.J."/>
            <person name="Karaoz U."/>
            <person name="Brodie E.L."/>
            <person name="Williams K.H."/>
            <person name="Hubbard S.S."/>
            <person name="Banfield J.F."/>
        </authorList>
    </citation>
    <scope>NUCLEOTIDE SEQUENCE [LARGE SCALE GENOMIC DNA]</scope>
</reference>
<feature type="transmembrane region" description="Helical" evidence="1">
    <location>
        <begin position="196"/>
        <end position="213"/>
    </location>
</feature>
<keyword evidence="1" id="KW-0812">Transmembrane</keyword>
<comment type="caution">
    <text evidence="3">The sequence shown here is derived from an EMBL/GenBank/DDBJ whole genome shotgun (WGS) entry which is preliminary data.</text>
</comment>
<feature type="transmembrane region" description="Helical" evidence="1">
    <location>
        <begin position="36"/>
        <end position="56"/>
    </location>
</feature>
<gene>
    <name evidence="3" type="ORF">A3A93_00520</name>
</gene>
<feature type="transmembrane region" description="Helical" evidence="1">
    <location>
        <begin position="101"/>
        <end position="121"/>
    </location>
</feature>
<feature type="domain" description="CAAX prenyl protease 2/Lysostaphin resistance protein A-like" evidence="2">
    <location>
        <begin position="109"/>
        <end position="208"/>
    </location>
</feature>
<feature type="transmembrane region" description="Helical" evidence="1">
    <location>
        <begin position="142"/>
        <end position="162"/>
    </location>
</feature>
<sequence>MTKKDVSPTQRMLNAWAIVVIIWSVYRAFVKTDLPLWFDELIAKPLVFILPVAYYISRYETRGFFKGLDLKRSLPDFILGLSLGIAVLGMSLFTFGTSKAINLPSMSVIGGLFFIALATSMSEEILSRGFVLKRLYEESKNIIGAIFFASFLFFVLHIPILFTNKDIFGITLIQVMATDLLMSFGISLIYLQRKNLIIPILIHTFYTFALYLVM</sequence>